<dbReference type="InterPro" id="IPR051062">
    <property type="entry name" value="Topoisomerase_IB"/>
</dbReference>
<dbReference type="GO" id="GO:0007059">
    <property type="term" value="P:chromosome segregation"/>
    <property type="evidence" value="ECO:0007669"/>
    <property type="project" value="TreeGrafter"/>
</dbReference>
<dbReference type="Proteomes" id="UP000504634">
    <property type="component" value="Unplaced"/>
</dbReference>
<dbReference type="FunFam" id="1.10.10.41:FF:000001">
    <property type="entry name" value="DNA topoisomerase I"/>
    <property type="match status" value="1"/>
</dbReference>
<evidence type="ECO:0000256" key="4">
    <source>
        <dbReference type="ARBA" id="ARBA00023125"/>
    </source>
</evidence>
<accession>A0A6J2TEA1</accession>
<evidence type="ECO:0000256" key="5">
    <source>
        <dbReference type="ARBA" id="ARBA00023235"/>
    </source>
</evidence>
<dbReference type="OrthoDB" id="47179at2759"/>
<protein>
    <recommendedName>
        <fullName evidence="7">DNA topoisomerase I</fullName>
        <ecNumber evidence="7">5.6.2.1</ecNumber>
    </recommendedName>
    <alternativeName>
        <fullName evidence="7">DNA topoisomerase 1</fullName>
    </alternativeName>
</protein>
<feature type="domain" description="DNA topoisomerase I eukaryotic-type" evidence="8">
    <location>
        <begin position="210"/>
        <end position="578"/>
    </location>
</feature>
<evidence type="ECO:0000259" key="8">
    <source>
        <dbReference type="SMART" id="SM00435"/>
    </source>
</evidence>
<dbReference type="PANTHER" id="PTHR10290:SF3">
    <property type="entry name" value="DNA TOPOISOMERASE 1"/>
    <property type="match status" value="1"/>
</dbReference>
<comment type="similarity">
    <text evidence="2 6 7">Belongs to the type IB topoisomerase family.</text>
</comment>
<dbReference type="InterPro" id="IPR013034">
    <property type="entry name" value="DNA_topo_DNA_db_N_dom1"/>
</dbReference>
<dbReference type="GO" id="GO:0006265">
    <property type="term" value="P:DNA topological change"/>
    <property type="evidence" value="ECO:0007669"/>
    <property type="project" value="UniProtKB-UniRule"/>
</dbReference>
<organism evidence="9 10">
    <name type="scientific">Drosophila lebanonensis</name>
    <name type="common">Fruit fly</name>
    <name type="synonym">Scaptodrosophila lebanonensis</name>
    <dbReference type="NCBI Taxonomy" id="7225"/>
    <lineage>
        <taxon>Eukaryota</taxon>
        <taxon>Metazoa</taxon>
        <taxon>Ecdysozoa</taxon>
        <taxon>Arthropoda</taxon>
        <taxon>Hexapoda</taxon>
        <taxon>Insecta</taxon>
        <taxon>Pterygota</taxon>
        <taxon>Neoptera</taxon>
        <taxon>Endopterygota</taxon>
        <taxon>Diptera</taxon>
        <taxon>Brachycera</taxon>
        <taxon>Muscomorpha</taxon>
        <taxon>Ephydroidea</taxon>
        <taxon>Drosophilidae</taxon>
        <taxon>Scaptodrosophila</taxon>
    </lineage>
</organism>
<dbReference type="PROSITE" id="PS52038">
    <property type="entry name" value="TOPO_IB_2"/>
    <property type="match status" value="1"/>
</dbReference>
<dbReference type="InterPro" id="IPR001631">
    <property type="entry name" value="TopoI"/>
</dbReference>
<dbReference type="InterPro" id="IPR008336">
    <property type="entry name" value="TopoI_DNA-bd_euk"/>
</dbReference>
<keyword evidence="4 6" id="KW-0238">DNA-binding</keyword>
<evidence type="ECO:0000313" key="9">
    <source>
        <dbReference type="Proteomes" id="UP000504634"/>
    </source>
</evidence>
<dbReference type="InterPro" id="IPR014727">
    <property type="entry name" value="TopoI_cat_a/b-sub_euk"/>
</dbReference>
<dbReference type="GO" id="GO:0005730">
    <property type="term" value="C:nucleolus"/>
    <property type="evidence" value="ECO:0007669"/>
    <property type="project" value="TreeGrafter"/>
</dbReference>
<proteinExistence type="inferred from homology"/>
<dbReference type="PRINTS" id="PR00416">
    <property type="entry name" value="EUTPISMRASEI"/>
</dbReference>
<dbReference type="InterPro" id="IPR036202">
    <property type="entry name" value="TopoI_DNA-bd_euk_N_sf"/>
</dbReference>
<dbReference type="SUPFAM" id="SSF56741">
    <property type="entry name" value="Eukaryotic DNA topoisomerase I, N-terminal DNA-binding fragment"/>
    <property type="match status" value="1"/>
</dbReference>
<dbReference type="InterPro" id="IPR013030">
    <property type="entry name" value="DNA_topo_DNA_db_N_dom2"/>
</dbReference>
<dbReference type="InterPro" id="IPR013500">
    <property type="entry name" value="TopoI_cat_euk"/>
</dbReference>
<dbReference type="Gene3D" id="2.170.11.10">
    <property type="entry name" value="DNA Topoisomerase I, domain 2"/>
    <property type="match status" value="1"/>
</dbReference>
<sequence length="606" mass="70541">MALSPYKFVPIQYRRGNLDILSNWRGLMKRKSLRKILALDLPSHRSSMLSDWHRELGITGFDDNIKWRTLKHNGPVFPPPYRRLPPNVHFYYDSQPFRLSEAAEEAATFYAKILNTDFVNKPTFRINFFHDFCNVLDPCERRTIQEFSLCDFSHIHKYFVEMAEKKRRASNTKKAQLKAIRHAEAEKFGFCEIDGFRERISNYRIEPPGIFRGRGMHPKMGMLKARIDPEEVAINCSPGAEPAPPCGHQWKAIKHDNSVSWLACWKDRLHGQTKYIILNSGARQQGIRDLNKFETARRLSHHIAKIREAYRTDWNSSDLMERQRGVAMYFIDVLALRAGNEKDGYTADTVGCCTLRVEHMHLYDILESVPHVVIFNFLGKDSIRFCKKIALDMNVYHNLKNFILHKALNDLVFHLLSTQKLNEHLKTLMDGLTAKVFRTYNASVLLQCRLDRLTLPELSVDQKIDAYNKANAEAALLCNHQRLVPKSCINKLGKWEKQIIRKRTEIARQECLCYTSEADGRPTPTKADIRSLTRLRRQLCELEEKRDDTMKNSNIALITSKVNYLDPRITVAWCKKHSIPIDKIFNASLQNKFKWAIRATDQNFRF</sequence>
<evidence type="ECO:0000256" key="2">
    <source>
        <dbReference type="ARBA" id="ARBA00006645"/>
    </source>
</evidence>
<dbReference type="Gene3D" id="3.90.15.10">
    <property type="entry name" value="Topoisomerase I, Chain A, domain 3"/>
    <property type="match status" value="1"/>
</dbReference>
<dbReference type="InterPro" id="IPR025834">
    <property type="entry name" value="TopoI_C_dom"/>
</dbReference>
<dbReference type="InterPro" id="IPR013499">
    <property type="entry name" value="TopoI_euk"/>
</dbReference>
<dbReference type="GO" id="GO:0003917">
    <property type="term" value="F:DNA topoisomerase type I (single strand cut, ATP-independent) activity"/>
    <property type="evidence" value="ECO:0007669"/>
    <property type="project" value="UniProtKB-UniRule"/>
</dbReference>
<evidence type="ECO:0000256" key="3">
    <source>
        <dbReference type="ARBA" id="ARBA00023029"/>
    </source>
</evidence>
<dbReference type="Pfam" id="PF02919">
    <property type="entry name" value="Topoisom_I_N"/>
    <property type="match status" value="1"/>
</dbReference>
<dbReference type="GO" id="GO:0005694">
    <property type="term" value="C:chromosome"/>
    <property type="evidence" value="ECO:0007669"/>
    <property type="project" value="InterPro"/>
</dbReference>
<comment type="catalytic activity">
    <reaction evidence="1 6 7">
        <text>ATP-independent breakage of single-stranded DNA, followed by passage and rejoining.</text>
        <dbReference type="EC" id="5.6.2.1"/>
    </reaction>
</comment>
<dbReference type="AlphaFoldDB" id="A0A6J2TEA1"/>
<feature type="active site" description="O-(3'-phospho-DNA)-tyrosine intermediate" evidence="6">
    <location>
        <position position="564"/>
    </location>
</feature>
<keyword evidence="3 6" id="KW-0799">Topoisomerase</keyword>
<dbReference type="InterPro" id="IPR011010">
    <property type="entry name" value="DNA_brk_join_enz"/>
</dbReference>
<dbReference type="CDD" id="cd00659">
    <property type="entry name" value="Topo_IB_C"/>
    <property type="match status" value="1"/>
</dbReference>
<evidence type="ECO:0000256" key="1">
    <source>
        <dbReference type="ARBA" id="ARBA00000213"/>
    </source>
</evidence>
<dbReference type="EC" id="5.6.2.1" evidence="7"/>
<comment type="function">
    <text evidence="7">Releases the supercoiling and torsional tension of DNA introduced during the DNA replication and transcription by transiently cleaving and rejoining one strand of the DNA duplex. Introduces a single-strand break via transesterification at the specific target site 5'-[CT]CCTTp site in duplex DNA. The scissile phosphodiester is attacked by the catalytic tyrosine of the enzyme, resulting in the formation of a DNA-(3'-phosphotyrosyl)-enzyme intermediate and the expulsion of a 5'-OH DNA strand. The free DNA strand then undergoes passage around the unbroken strand thus removing DNA supercoils. Finally, in the religation step, the DNA 5'-OH attacks the covalent intermediate to expel the active-site tyrosine and restore the DNA phosphodiester backbone.</text>
</comment>
<dbReference type="Gene3D" id="1.10.10.41">
    <property type="entry name" value="Yeast DNA topoisomerase - domain 1"/>
    <property type="match status" value="1"/>
</dbReference>
<reference evidence="10" key="1">
    <citation type="submission" date="2025-08" db="UniProtKB">
        <authorList>
            <consortium name="RefSeq"/>
        </authorList>
    </citation>
    <scope>IDENTIFICATION</scope>
    <source>
        <strain evidence="10">11010-0011.00</strain>
        <tissue evidence="10">Whole body</tissue>
    </source>
</reference>
<dbReference type="GeneID" id="115623909"/>
<dbReference type="GO" id="GO:0006260">
    <property type="term" value="P:DNA replication"/>
    <property type="evidence" value="ECO:0007669"/>
    <property type="project" value="TreeGrafter"/>
</dbReference>
<evidence type="ECO:0000256" key="6">
    <source>
        <dbReference type="PROSITE-ProRule" id="PRU01382"/>
    </source>
</evidence>
<dbReference type="Pfam" id="PF14370">
    <property type="entry name" value="Topo_C_assoc"/>
    <property type="match status" value="1"/>
</dbReference>
<dbReference type="Pfam" id="PF01028">
    <property type="entry name" value="Topoisom_I"/>
    <property type="match status" value="1"/>
</dbReference>
<name>A0A6J2TEA1_DROLE</name>
<keyword evidence="9" id="KW-1185">Reference proteome</keyword>
<dbReference type="RefSeq" id="XP_030374324.1">
    <property type="nucleotide sequence ID" value="XM_030518464.1"/>
</dbReference>
<dbReference type="SMART" id="SM00435">
    <property type="entry name" value="TOPEUc"/>
    <property type="match status" value="1"/>
</dbReference>
<dbReference type="GO" id="GO:0003677">
    <property type="term" value="F:DNA binding"/>
    <property type="evidence" value="ECO:0007669"/>
    <property type="project" value="UniProtKB-UniRule"/>
</dbReference>
<gene>
    <name evidence="10" type="primary">LOC115623909</name>
</gene>
<dbReference type="InterPro" id="IPR014711">
    <property type="entry name" value="TopoI_cat_a-hlx-sub_euk"/>
</dbReference>
<dbReference type="PANTHER" id="PTHR10290">
    <property type="entry name" value="DNA TOPOISOMERASE I"/>
    <property type="match status" value="1"/>
</dbReference>
<evidence type="ECO:0000313" key="10">
    <source>
        <dbReference type="RefSeq" id="XP_030374324.1"/>
    </source>
</evidence>
<dbReference type="SUPFAM" id="SSF56349">
    <property type="entry name" value="DNA breaking-rejoining enzymes"/>
    <property type="match status" value="1"/>
</dbReference>
<keyword evidence="5 6" id="KW-0413">Isomerase</keyword>
<dbReference type="Gene3D" id="1.10.132.10">
    <property type="match status" value="1"/>
</dbReference>
<evidence type="ECO:0000256" key="7">
    <source>
        <dbReference type="RuleBase" id="RU365101"/>
    </source>
</evidence>